<name>A0A518AK62_9BACT</name>
<dbReference type="Pfam" id="PF19279">
    <property type="entry name" value="YegS_C"/>
    <property type="match status" value="1"/>
</dbReference>
<evidence type="ECO:0000256" key="3">
    <source>
        <dbReference type="ARBA" id="ARBA00022777"/>
    </source>
</evidence>
<dbReference type="Gene3D" id="3.40.50.10330">
    <property type="entry name" value="Probable inorganic polyphosphate/atp-NAD kinase, domain 1"/>
    <property type="match status" value="1"/>
</dbReference>
<feature type="domain" description="DAGKc" evidence="5">
    <location>
        <begin position="22"/>
        <end position="150"/>
    </location>
</feature>
<dbReference type="InterPro" id="IPR045540">
    <property type="entry name" value="YegS/DAGK_C"/>
</dbReference>
<keyword evidence="3 6" id="KW-0418">Kinase</keyword>
<dbReference type="InterPro" id="IPR001206">
    <property type="entry name" value="Diacylglycerol_kinase_cat_dom"/>
</dbReference>
<dbReference type="RefSeq" id="WP_145246016.1">
    <property type="nucleotide sequence ID" value="NZ_CP036278.1"/>
</dbReference>
<protein>
    <submittedName>
        <fullName evidence="6">Diacylglycerol kinase</fullName>
        <ecNumber evidence="6">2.7.1.107</ecNumber>
    </submittedName>
</protein>
<keyword evidence="1 6" id="KW-0808">Transferase</keyword>
<dbReference type="KEGG" id="amuc:Pan181_13050"/>
<accession>A0A518AK62</accession>
<dbReference type="InterPro" id="IPR050187">
    <property type="entry name" value="Lipid_Phosphate_FormReg"/>
</dbReference>
<gene>
    <name evidence="6" type="primary">dagK</name>
    <name evidence="6" type="ORF">Pan181_13050</name>
</gene>
<dbReference type="SUPFAM" id="SSF111331">
    <property type="entry name" value="NAD kinase/diacylglycerol kinase-like"/>
    <property type="match status" value="1"/>
</dbReference>
<evidence type="ECO:0000259" key="5">
    <source>
        <dbReference type="PROSITE" id="PS50146"/>
    </source>
</evidence>
<proteinExistence type="predicted"/>
<dbReference type="PROSITE" id="PS50146">
    <property type="entry name" value="DAGK"/>
    <property type="match status" value="1"/>
</dbReference>
<evidence type="ECO:0000256" key="1">
    <source>
        <dbReference type="ARBA" id="ARBA00022679"/>
    </source>
</evidence>
<organism evidence="6 7">
    <name type="scientific">Aeoliella mucimassa</name>
    <dbReference type="NCBI Taxonomy" id="2527972"/>
    <lineage>
        <taxon>Bacteria</taxon>
        <taxon>Pseudomonadati</taxon>
        <taxon>Planctomycetota</taxon>
        <taxon>Planctomycetia</taxon>
        <taxon>Pirellulales</taxon>
        <taxon>Lacipirellulaceae</taxon>
        <taxon>Aeoliella</taxon>
    </lineage>
</organism>
<keyword evidence="7" id="KW-1185">Reference proteome</keyword>
<sequence>MQTPPIASPQPNELPRAKRLDGTARRVLMLVNRKAGNGLGQKVVHQAIESLEAHGYDTKMVADANEFADLSHRWMEQGELRLAISAGGDGTLSLALNSSPQGTPLLIFPLGTENLLARYVGHKRLPLSIVPLIESGVVIPLDAARAGDRLFCIVFSAGLDSEVVREVHHRRGGNITHLAYAAPLFKTITGYRYPQIKVTATNLRGEAFEATGCWTFGVNLPRYALGLPIAPAAVGTDGQLDVCVLERGSLWSGLSYVTHMVRRRHHLLDHVHAFQANKIRFEALGDQPVTYQVDGDPGGLLPVELSVEPRRMHLLVEPLVAKKLGFAVEP</sequence>
<dbReference type="Proteomes" id="UP000315750">
    <property type="component" value="Chromosome"/>
</dbReference>
<dbReference type="Pfam" id="PF00781">
    <property type="entry name" value="DAGK_cat"/>
    <property type="match status" value="1"/>
</dbReference>
<dbReference type="EC" id="2.7.1.107" evidence="6"/>
<evidence type="ECO:0000313" key="7">
    <source>
        <dbReference type="Proteomes" id="UP000315750"/>
    </source>
</evidence>
<dbReference type="EMBL" id="CP036278">
    <property type="protein sequence ID" value="QDU55119.1"/>
    <property type="molecule type" value="Genomic_DNA"/>
</dbReference>
<evidence type="ECO:0000313" key="6">
    <source>
        <dbReference type="EMBL" id="QDU55119.1"/>
    </source>
</evidence>
<keyword evidence="4" id="KW-0067">ATP-binding</keyword>
<dbReference type="OrthoDB" id="9815110at2"/>
<dbReference type="AlphaFoldDB" id="A0A518AK62"/>
<dbReference type="PANTHER" id="PTHR12358">
    <property type="entry name" value="SPHINGOSINE KINASE"/>
    <property type="match status" value="1"/>
</dbReference>
<reference evidence="6 7" key="1">
    <citation type="submission" date="2019-02" db="EMBL/GenBank/DDBJ databases">
        <title>Deep-cultivation of Planctomycetes and their phenomic and genomic characterization uncovers novel biology.</title>
        <authorList>
            <person name="Wiegand S."/>
            <person name="Jogler M."/>
            <person name="Boedeker C."/>
            <person name="Pinto D."/>
            <person name="Vollmers J."/>
            <person name="Rivas-Marin E."/>
            <person name="Kohn T."/>
            <person name="Peeters S.H."/>
            <person name="Heuer A."/>
            <person name="Rast P."/>
            <person name="Oberbeckmann S."/>
            <person name="Bunk B."/>
            <person name="Jeske O."/>
            <person name="Meyerdierks A."/>
            <person name="Storesund J.E."/>
            <person name="Kallscheuer N."/>
            <person name="Luecker S."/>
            <person name="Lage O.M."/>
            <person name="Pohl T."/>
            <person name="Merkel B.J."/>
            <person name="Hornburger P."/>
            <person name="Mueller R.-W."/>
            <person name="Bruemmer F."/>
            <person name="Labrenz M."/>
            <person name="Spormann A.M."/>
            <person name="Op den Camp H."/>
            <person name="Overmann J."/>
            <person name="Amann R."/>
            <person name="Jetten M.S.M."/>
            <person name="Mascher T."/>
            <person name="Medema M.H."/>
            <person name="Devos D.P."/>
            <person name="Kaster A.-K."/>
            <person name="Ovreas L."/>
            <person name="Rohde M."/>
            <person name="Galperin M.Y."/>
            <person name="Jogler C."/>
        </authorList>
    </citation>
    <scope>NUCLEOTIDE SEQUENCE [LARGE SCALE GENOMIC DNA]</scope>
    <source>
        <strain evidence="6 7">Pan181</strain>
    </source>
</reference>
<dbReference type="GO" id="GO:0004143">
    <property type="term" value="F:ATP-dependent diacylglycerol kinase activity"/>
    <property type="evidence" value="ECO:0007669"/>
    <property type="project" value="UniProtKB-EC"/>
</dbReference>
<dbReference type="Gene3D" id="2.60.200.40">
    <property type="match status" value="1"/>
</dbReference>
<dbReference type="PANTHER" id="PTHR12358:SF106">
    <property type="entry name" value="LIPID KINASE YEGS"/>
    <property type="match status" value="1"/>
</dbReference>
<keyword evidence="2" id="KW-0547">Nucleotide-binding</keyword>
<evidence type="ECO:0000256" key="2">
    <source>
        <dbReference type="ARBA" id="ARBA00022741"/>
    </source>
</evidence>
<dbReference type="InterPro" id="IPR016064">
    <property type="entry name" value="NAD/diacylglycerol_kinase_sf"/>
</dbReference>
<dbReference type="GO" id="GO:0005886">
    <property type="term" value="C:plasma membrane"/>
    <property type="evidence" value="ECO:0007669"/>
    <property type="project" value="TreeGrafter"/>
</dbReference>
<dbReference type="InterPro" id="IPR017438">
    <property type="entry name" value="ATP-NAD_kinase_N"/>
</dbReference>
<dbReference type="GO" id="GO:0005524">
    <property type="term" value="F:ATP binding"/>
    <property type="evidence" value="ECO:0007669"/>
    <property type="project" value="UniProtKB-KW"/>
</dbReference>
<evidence type="ECO:0000256" key="4">
    <source>
        <dbReference type="ARBA" id="ARBA00022840"/>
    </source>
</evidence>